<proteinExistence type="predicted"/>
<protein>
    <submittedName>
        <fullName evidence="1">Uncharacterized protein</fullName>
    </submittedName>
</protein>
<keyword evidence="2" id="KW-1185">Reference proteome</keyword>
<evidence type="ECO:0000313" key="2">
    <source>
        <dbReference type="Proteomes" id="UP001732700"/>
    </source>
</evidence>
<accession>A0ACD5XZS9</accession>
<evidence type="ECO:0000313" key="1">
    <source>
        <dbReference type="EnsemblPlants" id="AVESA.00010b.r2.5CG0879740.3.CDS"/>
    </source>
</evidence>
<reference evidence="1" key="2">
    <citation type="submission" date="2025-09" db="UniProtKB">
        <authorList>
            <consortium name="EnsemblPlants"/>
        </authorList>
    </citation>
    <scope>IDENTIFICATION</scope>
</reference>
<dbReference type="Proteomes" id="UP001732700">
    <property type="component" value="Chromosome 5C"/>
</dbReference>
<dbReference type="EnsemblPlants" id="AVESA.00010b.r2.5CG0879740.3">
    <property type="protein sequence ID" value="AVESA.00010b.r2.5CG0879740.3.CDS"/>
    <property type="gene ID" value="AVESA.00010b.r2.5CG0879740"/>
</dbReference>
<organism evidence="1 2">
    <name type="scientific">Avena sativa</name>
    <name type="common">Oat</name>
    <dbReference type="NCBI Taxonomy" id="4498"/>
    <lineage>
        <taxon>Eukaryota</taxon>
        <taxon>Viridiplantae</taxon>
        <taxon>Streptophyta</taxon>
        <taxon>Embryophyta</taxon>
        <taxon>Tracheophyta</taxon>
        <taxon>Spermatophyta</taxon>
        <taxon>Magnoliopsida</taxon>
        <taxon>Liliopsida</taxon>
        <taxon>Poales</taxon>
        <taxon>Poaceae</taxon>
        <taxon>BOP clade</taxon>
        <taxon>Pooideae</taxon>
        <taxon>Poodae</taxon>
        <taxon>Poeae</taxon>
        <taxon>Poeae Chloroplast Group 1 (Aveneae type)</taxon>
        <taxon>Aveninae</taxon>
        <taxon>Avena</taxon>
    </lineage>
</organism>
<reference evidence="1" key="1">
    <citation type="submission" date="2021-05" db="EMBL/GenBank/DDBJ databases">
        <authorList>
            <person name="Scholz U."/>
            <person name="Mascher M."/>
            <person name="Fiebig A."/>
        </authorList>
    </citation>
    <scope>NUCLEOTIDE SEQUENCE [LARGE SCALE GENOMIC DNA]</scope>
</reference>
<name>A0ACD5XZS9_AVESA</name>
<sequence>MSDGGGGGGGNEAVAEEEVVHMEDAVILLVEHLVRPVLPRRAAQDERHMTLEKQRAIAQQVHTAIIVYNYYHRKRFPQLAFADAKQFFMCASLSVGEDLLPYVSMVHSHENDSGNGVSLSVTDREAIQACEIAAELSESQGYPDVEMWPIAKIAVLLLDTTRKKCLIQFSAETKGVWSFIEKEYDAAAGISHSTNQPAGKESTNKTTLGAVDGPIMLQRLALSEVECRTGMEGSNLSILDETLAYSLSKERTATKLFILEYKKATKGKLVEMSLEDLISSMTGPVFVNDPFPKTTAVVEYYHILPYKEILFELLHRKWPAVPQHGLHSVIDEKLEEQDENSTSKMQKQVTKVSTPKQNKRAIKATGANSKKSNKRKAEASRATAAKGPVAESPIIENESLIVPDVESSGLMTKSINTKAAGSKSGRPILLQSGGQVDNNKTQKQPIDDNMPQDVSTKAPYVDPAIMNGALEHHNIKVTENPGGVTEDNNDQIYNLLRLIQKTRNEILHEECILQERSIQCDMDIQTILNEGKITPKVLSIVGKYKGTCTNMMEVANSSCSGCGSQTMSIKRMTLKEALLVRNKCQELDEVCNLCQWVLPRYTIVPSVADGMFRASVYLTCPDFTMRVVGDPSPTPREARFSAAANMMVELQKKAKEE</sequence>